<dbReference type="InterPro" id="IPR036388">
    <property type="entry name" value="WH-like_DNA-bd_sf"/>
</dbReference>
<comment type="caution">
    <text evidence="3">The sequence shown here is derived from an EMBL/GenBank/DDBJ whole genome shotgun (WGS) entry which is preliminary data.</text>
</comment>
<evidence type="ECO:0000259" key="2">
    <source>
        <dbReference type="Pfam" id="PF12727"/>
    </source>
</evidence>
<dbReference type="Pfam" id="PF12727">
    <property type="entry name" value="PBP_like"/>
    <property type="match status" value="1"/>
</dbReference>
<evidence type="ECO:0000313" key="4">
    <source>
        <dbReference type="Proteomes" id="UP001293718"/>
    </source>
</evidence>
<dbReference type="SUPFAM" id="SSF46785">
    <property type="entry name" value="Winged helix' DNA-binding domain"/>
    <property type="match status" value="1"/>
</dbReference>
<organism evidence="3 4">
    <name type="scientific">Azohydromonas lata</name>
    <dbReference type="NCBI Taxonomy" id="45677"/>
    <lineage>
        <taxon>Bacteria</taxon>
        <taxon>Pseudomonadati</taxon>
        <taxon>Pseudomonadota</taxon>
        <taxon>Betaproteobacteria</taxon>
        <taxon>Burkholderiales</taxon>
        <taxon>Sphaerotilaceae</taxon>
        <taxon>Azohydromonas</taxon>
    </lineage>
</organism>
<feature type="domain" description="PBP" evidence="2">
    <location>
        <begin position="146"/>
        <end position="333"/>
    </location>
</feature>
<dbReference type="InterPro" id="IPR036390">
    <property type="entry name" value="WH_DNA-bd_sf"/>
</dbReference>
<dbReference type="Gene3D" id="1.10.10.10">
    <property type="entry name" value="Winged helix-like DNA-binding domain superfamily/Winged helix DNA-binding domain"/>
    <property type="match status" value="1"/>
</dbReference>
<keyword evidence="4" id="KW-1185">Reference proteome</keyword>
<dbReference type="InterPro" id="IPR000847">
    <property type="entry name" value="LysR_HTH_N"/>
</dbReference>
<sequence length="365" mass="39192">MFRIRITPRWELGRRDGAAAEGGVPAEADTTALIALLAAIAETGAIAEAARVQGLSYRSAWGRIKQAEALFGQPLLVAGRGRGSTLTPLAEKLIWADKRIAARLSPLLQSLASELEGELERTLPVPPRALRLHASHGFAVAALLEQLQAASLGVELRYRNSFESVAALSHGECELAGFHVPIGEFEAAAAQRYAPWLRNEKHRLVHLAVRTQGLFAAPGNPRRVSGMADLRRPDLRFVNRPAGSGTRLLTELLLARHGIAPREVAGFDNAEFTHAAVAAFIASGMADVGLGVQTAAQRFGLHFIPLLRERYFLAFNAADERRPDLQALLSLMQSPTYRAAVAALPGYEAGRTGEVCGVREAGLAA</sequence>
<dbReference type="PANTHER" id="PTHR38431">
    <property type="entry name" value="BLL2305 PROTEIN"/>
    <property type="match status" value="1"/>
</dbReference>
<dbReference type="PANTHER" id="PTHR38431:SF1">
    <property type="entry name" value="BLL2305 PROTEIN"/>
    <property type="match status" value="1"/>
</dbReference>
<dbReference type="RefSeq" id="WP_322465517.1">
    <property type="nucleotide sequence ID" value="NZ_JAXOJX010000014.1"/>
</dbReference>
<evidence type="ECO:0000313" key="3">
    <source>
        <dbReference type="EMBL" id="MDZ5457115.1"/>
    </source>
</evidence>
<accession>A0ABU5IF23</accession>
<dbReference type="Proteomes" id="UP001293718">
    <property type="component" value="Unassembled WGS sequence"/>
</dbReference>
<dbReference type="InterPro" id="IPR024370">
    <property type="entry name" value="PBP_domain"/>
</dbReference>
<reference evidence="3 4" key="1">
    <citation type="submission" date="2023-11" db="EMBL/GenBank/DDBJ databases">
        <title>Draft genome of Azohydromonas lata strain H1 (DSM1123), a polyhydroxyalkanoate producer.</title>
        <authorList>
            <person name="Traversa D."/>
            <person name="D'Addabbo P."/>
            <person name="Pazzani C."/>
            <person name="Manzari C."/>
            <person name="Chiara M."/>
            <person name="Scrascia M."/>
        </authorList>
    </citation>
    <scope>NUCLEOTIDE SEQUENCE [LARGE SCALE GENOMIC DNA]</scope>
    <source>
        <strain evidence="3 4">H1</strain>
    </source>
</reference>
<dbReference type="EMBL" id="JAXOJX010000014">
    <property type="protein sequence ID" value="MDZ5457115.1"/>
    <property type="molecule type" value="Genomic_DNA"/>
</dbReference>
<proteinExistence type="predicted"/>
<gene>
    <name evidence="3" type="ORF">SM757_11090</name>
</gene>
<name>A0ABU5IF23_9BURK</name>
<evidence type="ECO:0000259" key="1">
    <source>
        <dbReference type="Pfam" id="PF00126"/>
    </source>
</evidence>
<protein>
    <submittedName>
        <fullName evidence="3">Helix-turn-helix transcriptional regulator</fullName>
    </submittedName>
</protein>
<dbReference type="SUPFAM" id="SSF53850">
    <property type="entry name" value="Periplasmic binding protein-like II"/>
    <property type="match status" value="1"/>
</dbReference>
<dbReference type="Pfam" id="PF00126">
    <property type="entry name" value="HTH_1"/>
    <property type="match status" value="1"/>
</dbReference>
<feature type="domain" description="HTH lysR-type" evidence="1">
    <location>
        <begin position="34"/>
        <end position="91"/>
    </location>
</feature>